<feature type="domain" description="CobE/GbiG C-terminal" evidence="1">
    <location>
        <begin position="19"/>
        <end position="145"/>
    </location>
</feature>
<protein>
    <submittedName>
        <fullName evidence="2">Cobalamin biosynthesis protein CbiG</fullName>
    </submittedName>
</protein>
<gene>
    <name evidence="2" type="ORF">A9P98_16915</name>
</gene>
<dbReference type="PANTHER" id="PTHR37477">
    <property type="entry name" value="COBALT-PRECORRIN-5A HYDROLASE"/>
    <property type="match status" value="1"/>
</dbReference>
<evidence type="ECO:0000313" key="3">
    <source>
        <dbReference type="Proteomes" id="UP000093903"/>
    </source>
</evidence>
<dbReference type="InterPro" id="IPR052553">
    <property type="entry name" value="CbiG_hydrolase"/>
</dbReference>
<sequence>MCIPQQNIELIFSPGRKQVWVGIGCQKGVSCLLIELGLNKVCQKYRIDPQTIDRIATIETKASEPGLVEFCLKNNFRLQTFSSTTLSSISVPNPSQIITKIMGTPSIAEAAALLCAAQNNSRAQLLVPKEIFRLPNQGSMTIAVATRA</sequence>
<dbReference type="PANTHER" id="PTHR37477:SF1">
    <property type="entry name" value="COBALT-PRECORRIN-5A HYDROLASE"/>
    <property type="match status" value="1"/>
</dbReference>
<dbReference type="Proteomes" id="UP000093903">
    <property type="component" value="Unassembled WGS sequence"/>
</dbReference>
<dbReference type="AlphaFoldDB" id="A0A853MJW6"/>
<dbReference type="InterPro" id="IPR036518">
    <property type="entry name" value="CobE/GbiG_C_sf"/>
</dbReference>
<organism evidence="2 3">
    <name type="scientific">Cylindrospermopsis raciborskii CS-505</name>
    <dbReference type="NCBI Taxonomy" id="533240"/>
    <lineage>
        <taxon>Bacteria</taxon>
        <taxon>Bacillati</taxon>
        <taxon>Cyanobacteriota</taxon>
        <taxon>Cyanophyceae</taxon>
        <taxon>Nostocales</taxon>
        <taxon>Aphanizomenonaceae</taxon>
        <taxon>Cylindrospermopsis</taxon>
    </lineage>
</organism>
<comment type="caution">
    <text evidence="2">The sequence shown here is derived from an EMBL/GenBank/DDBJ whole genome shotgun (WGS) entry which is preliminary data.</text>
</comment>
<dbReference type="Pfam" id="PF01890">
    <property type="entry name" value="CbiG_C"/>
    <property type="match status" value="1"/>
</dbReference>
<dbReference type="EMBL" id="LYXA01000001">
    <property type="protein sequence ID" value="OBU77774.1"/>
    <property type="molecule type" value="Genomic_DNA"/>
</dbReference>
<dbReference type="Gene3D" id="3.30.420.180">
    <property type="entry name" value="CobE/GbiG C-terminal domain"/>
    <property type="match status" value="1"/>
</dbReference>
<accession>A0A853MJW6</accession>
<name>A0A853MJW6_9CYAN</name>
<dbReference type="SUPFAM" id="SSF159664">
    <property type="entry name" value="CobE/GbiG C-terminal domain-like"/>
    <property type="match status" value="1"/>
</dbReference>
<dbReference type="GeneID" id="92782234"/>
<proteinExistence type="predicted"/>
<dbReference type="RefSeq" id="WP_006277492.1">
    <property type="nucleotide sequence ID" value="NZ_ACYA01000040.1"/>
</dbReference>
<reference evidence="2 3" key="1">
    <citation type="submission" date="2016-05" db="EMBL/GenBank/DDBJ databases">
        <title>First complete genome of the cyanobacterium Cylindrospermopsis raciborskii CS505, containing a circular chromosome and a single extrachromosomal element.</title>
        <authorList>
            <person name="Fuentes J."/>
            <person name="Tamames J."/>
            <person name="Allen E."/>
            <person name="Plominski A."/>
            <person name="Vasquez M."/>
        </authorList>
    </citation>
    <scope>NUCLEOTIDE SEQUENCE [LARGE SCALE GENOMIC DNA]</scope>
    <source>
        <strain evidence="2 3">CS505</strain>
    </source>
</reference>
<evidence type="ECO:0000259" key="1">
    <source>
        <dbReference type="Pfam" id="PF01890"/>
    </source>
</evidence>
<dbReference type="InterPro" id="IPR002750">
    <property type="entry name" value="CobE/GbiG_C"/>
</dbReference>
<evidence type="ECO:0000313" key="2">
    <source>
        <dbReference type="EMBL" id="OBU77774.1"/>
    </source>
</evidence>
<dbReference type="GO" id="GO:0009236">
    <property type="term" value="P:cobalamin biosynthetic process"/>
    <property type="evidence" value="ECO:0007669"/>
    <property type="project" value="InterPro"/>
</dbReference>